<comment type="caution">
    <text evidence="3">The sequence shown here is derived from an EMBL/GenBank/DDBJ whole genome shotgun (WGS) entry which is preliminary data.</text>
</comment>
<name>A0A1J8PIG1_9AGAM</name>
<dbReference type="AlphaFoldDB" id="A0A1J8PIG1"/>
<dbReference type="GO" id="GO:0003899">
    <property type="term" value="F:DNA-directed RNA polymerase activity"/>
    <property type="evidence" value="ECO:0007669"/>
    <property type="project" value="UniProtKB-EC"/>
</dbReference>
<dbReference type="Pfam" id="PF04990">
    <property type="entry name" value="RNA_pol_Rpb1_7"/>
    <property type="match status" value="1"/>
</dbReference>
<dbReference type="STRING" id="180088.A0A1J8PIG1"/>
<dbReference type="Proteomes" id="UP000183567">
    <property type="component" value="Unassembled WGS sequence"/>
</dbReference>
<feature type="domain" description="RNA polymerase Rpb1" evidence="1">
    <location>
        <begin position="182"/>
        <end position="225"/>
    </location>
</feature>
<dbReference type="InterPro" id="IPR007075">
    <property type="entry name" value="RNA_pol_Rpb1_6"/>
</dbReference>
<dbReference type="InterPro" id="IPR007073">
    <property type="entry name" value="RNA_pol_Rpb1_7"/>
</dbReference>
<gene>
    <name evidence="3" type="ORF">AZE42_07470</name>
</gene>
<dbReference type="OrthoDB" id="2691687at2759"/>
<evidence type="ECO:0000313" key="4">
    <source>
        <dbReference type="Proteomes" id="UP000183567"/>
    </source>
</evidence>
<feature type="domain" description="RNA polymerase Rpb1" evidence="2">
    <location>
        <begin position="17"/>
        <end position="134"/>
    </location>
</feature>
<reference evidence="3 4" key="1">
    <citation type="submission" date="2016-03" db="EMBL/GenBank/DDBJ databases">
        <title>Comparative genomics of the ectomycorrhizal sister species Rhizopogon vinicolor and Rhizopogon vesiculosus (Basidiomycota: Boletales) reveals a divergence of the mating type B locus.</title>
        <authorList>
            <person name="Mujic A.B."/>
            <person name="Kuo A."/>
            <person name="Tritt A."/>
            <person name="Lipzen A."/>
            <person name="Chen C."/>
            <person name="Johnson J."/>
            <person name="Sharma A."/>
            <person name="Barry K."/>
            <person name="Grigoriev I.V."/>
            <person name="Spatafora J.W."/>
        </authorList>
    </citation>
    <scope>NUCLEOTIDE SEQUENCE [LARGE SCALE GENOMIC DNA]</scope>
    <source>
        <strain evidence="3 4">AM-OR11-056</strain>
    </source>
</reference>
<evidence type="ECO:0000259" key="1">
    <source>
        <dbReference type="Pfam" id="PF04990"/>
    </source>
</evidence>
<proteinExistence type="predicted"/>
<evidence type="ECO:0000259" key="2">
    <source>
        <dbReference type="Pfam" id="PF04992"/>
    </source>
</evidence>
<evidence type="ECO:0000313" key="3">
    <source>
        <dbReference type="EMBL" id="OJA07595.1"/>
    </source>
</evidence>
<dbReference type="InterPro" id="IPR038593">
    <property type="entry name" value="RNA_pol_Rpb1_7_sf"/>
</dbReference>
<protein>
    <submittedName>
        <fullName evidence="3">Uncharacterized protein</fullName>
    </submittedName>
</protein>
<sequence length="231" mass="26339">MQQESFFHAMAGREGSLLQEFVFPRADGLTPHYLLVNLHRIIQDTTQIFHINKWKPSDLELSYIVEAIQQLNNHLGSIIEDDLLTKEVQANSSLTFRIHLCTTLAMHHVLKQFYLSREASDWVLGEIEAKFNQSLVNTGEMYSTLAAQLIGEPAMQMTLNTFHYAETQGLLGRNIQQELAYTSLHTVTAAVEIWYDLDPSSAIIEEDAVFVESFFAIPDEEMESKLHLQLP</sequence>
<dbReference type="Gene3D" id="3.30.1360.140">
    <property type="match status" value="1"/>
</dbReference>
<dbReference type="Pfam" id="PF04992">
    <property type="entry name" value="RNA_pol_Rpb1_6"/>
    <property type="match status" value="1"/>
</dbReference>
<organism evidence="3 4">
    <name type="scientific">Rhizopogon vesiculosus</name>
    <dbReference type="NCBI Taxonomy" id="180088"/>
    <lineage>
        <taxon>Eukaryota</taxon>
        <taxon>Fungi</taxon>
        <taxon>Dikarya</taxon>
        <taxon>Basidiomycota</taxon>
        <taxon>Agaricomycotina</taxon>
        <taxon>Agaricomycetes</taxon>
        <taxon>Agaricomycetidae</taxon>
        <taxon>Boletales</taxon>
        <taxon>Suillineae</taxon>
        <taxon>Rhizopogonaceae</taxon>
        <taxon>Rhizopogon</taxon>
    </lineage>
</organism>
<dbReference type="EMBL" id="LVVM01006613">
    <property type="protein sequence ID" value="OJA07595.1"/>
    <property type="molecule type" value="Genomic_DNA"/>
</dbReference>
<dbReference type="GO" id="GO:0006351">
    <property type="term" value="P:DNA-templated transcription"/>
    <property type="evidence" value="ECO:0007669"/>
    <property type="project" value="InterPro"/>
</dbReference>
<dbReference type="SUPFAM" id="SSF64484">
    <property type="entry name" value="beta and beta-prime subunits of DNA dependent RNA-polymerase"/>
    <property type="match status" value="1"/>
</dbReference>
<accession>A0A1J8PIG1</accession>
<dbReference type="GO" id="GO:0003677">
    <property type="term" value="F:DNA binding"/>
    <property type="evidence" value="ECO:0007669"/>
    <property type="project" value="InterPro"/>
</dbReference>
<keyword evidence="4" id="KW-1185">Reference proteome</keyword>